<dbReference type="RefSeq" id="WP_120747730.1">
    <property type="nucleotide sequence ID" value="NZ_RBAH01000008.1"/>
</dbReference>
<accession>A0A3B0CIR8</accession>
<protein>
    <submittedName>
        <fullName evidence="6">Uncharacterized protein</fullName>
    </submittedName>
</protein>
<organism evidence="6 7">
    <name type="scientific">Paenibacillus ginsengarvi</name>
    <dbReference type="NCBI Taxonomy" id="400777"/>
    <lineage>
        <taxon>Bacteria</taxon>
        <taxon>Bacillati</taxon>
        <taxon>Bacillota</taxon>
        <taxon>Bacilli</taxon>
        <taxon>Bacillales</taxon>
        <taxon>Paenibacillaceae</taxon>
        <taxon>Paenibacillus</taxon>
    </lineage>
</organism>
<evidence type="ECO:0000313" key="7">
    <source>
        <dbReference type="Proteomes" id="UP000282311"/>
    </source>
</evidence>
<comment type="caution">
    <text evidence="6">The sequence shown here is derived from an EMBL/GenBank/DDBJ whole genome shotgun (WGS) entry which is preliminary data.</text>
</comment>
<feature type="transmembrane region" description="Helical" evidence="5">
    <location>
        <begin position="6"/>
        <end position="30"/>
    </location>
</feature>
<dbReference type="PANTHER" id="PTHR42038">
    <property type="match status" value="1"/>
</dbReference>
<dbReference type="PANTHER" id="PTHR42038:SF2">
    <property type="entry name" value="TERPENE CYCLASE AUSL"/>
    <property type="match status" value="1"/>
</dbReference>
<feature type="transmembrane region" description="Helical" evidence="5">
    <location>
        <begin position="129"/>
        <end position="145"/>
    </location>
</feature>
<keyword evidence="7" id="KW-1185">Reference proteome</keyword>
<keyword evidence="3 5" id="KW-1133">Transmembrane helix</keyword>
<dbReference type="AlphaFoldDB" id="A0A3B0CIR8"/>
<feature type="transmembrane region" description="Helical" evidence="5">
    <location>
        <begin position="152"/>
        <end position="172"/>
    </location>
</feature>
<evidence type="ECO:0000256" key="5">
    <source>
        <dbReference type="SAM" id="Phobius"/>
    </source>
</evidence>
<feature type="transmembrane region" description="Helical" evidence="5">
    <location>
        <begin position="64"/>
        <end position="86"/>
    </location>
</feature>
<dbReference type="EMBL" id="RBAH01000008">
    <property type="protein sequence ID" value="RKN84474.1"/>
    <property type="molecule type" value="Genomic_DNA"/>
</dbReference>
<dbReference type="GO" id="GO:0016020">
    <property type="term" value="C:membrane"/>
    <property type="evidence" value="ECO:0007669"/>
    <property type="project" value="UniProtKB-SubCell"/>
</dbReference>
<dbReference type="OrthoDB" id="7825963at2"/>
<dbReference type="InterPro" id="IPR039020">
    <property type="entry name" value="PaxB-like"/>
</dbReference>
<sequence>MTESGFPFFMMVWLAGVFIFWTAAYVLIIWRGFRDRICGMPAAALCANIAWEFIYLFVFPQEMLRTLATAIWLILDVIIFAQFVVFSKGLWSSVRFKVTALALFLAIAFTLQVSASIDLHDPEGTYTGFAINLMMSILFIAMLLTRGHAGQSVLIGYAKMLGTFCASVVSYTQYPDSMFLTVSYVLIVILDALYIYLLYAWPGKQAAVT</sequence>
<name>A0A3B0CIR8_9BACL</name>
<comment type="subcellular location">
    <subcellularLocation>
        <location evidence="1">Membrane</location>
        <topology evidence="1">Multi-pass membrane protein</topology>
    </subcellularLocation>
</comment>
<dbReference type="Pfam" id="PF25129">
    <property type="entry name" value="Pyr4-TMTC"/>
    <property type="match status" value="1"/>
</dbReference>
<evidence type="ECO:0000256" key="1">
    <source>
        <dbReference type="ARBA" id="ARBA00004141"/>
    </source>
</evidence>
<feature type="transmembrane region" description="Helical" evidence="5">
    <location>
        <begin position="178"/>
        <end position="199"/>
    </location>
</feature>
<evidence type="ECO:0000256" key="3">
    <source>
        <dbReference type="ARBA" id="ARBA00022989"/>
    </source>
</evidence>
<feature type="transmembrane region" description="Helical" evidence="5">
    <location>
        <begin position="98"/>
        <end position="117"/>
    </location>
</feature>
<keyword evidence="2 5" id="KW-0812">Transmembrane</keyword>
<proteinExistence type="predicted"/>
<dbReference type="GO" id="GO:0016829">
    <property type="term" value="F:lyase activity"/>
    <property type="evidence" value="ECO:0007669"/>
    <property type="project" value="InterPro"/>
</dbReference>
<evidence type="ECO:0000256" key="4">
    <source>
        <dbReference type="ARBA" id="ARBA00023136"/>
    </source>
</evidence>
<reference evidence="6 7" key="1">
    <citation type="journal article" date="2007" name="Int. J. Syst. Evol. Microbiol.">
        <title>Paenibacillus ginsengarvi sp. nov., isolated from soil from ginseng cultivation.</title>
        <authorList>
            <person name="Yoon M.H."/>
            <person name="Ten L.N."/>
            <person name="Im W.T."/>
        </authorList>
    </citation>
    <scope>NUCLEOTIDE SEQUENCE [LARGE SCALE GENOMIC DNA]</scope>
    <source>
        <strain evidence="6 7">KCTC 13059</strain>
    </source>
</reference>
<feature type="transmembrane region" description="Helical" evidence="5">
    <location>
        <begin position="37"/>
        <end position="58"/>
    </location>
</feature>
<dbReference type="Proteomes" id="UP000282311">
    <property type="component" value="Unassembled WGS sequence"/>
</dbReference>
<evidence type="ECO:0000313" key="6">
    <source>
        <dbReference type="EMBL" id="RKN84474.1"/>
    </source>
</evidence>
<evidence type="ECO:0000256" key="2">
    <source>
        <dbReference type="ARBA" id="ARBA00022692"/>
    </source>
</evidence>
<gene>
    <name evidence="6" type="ORF">D7M11_13425</name>
</gene>
<keyword evidence="4 5" id="KW-0472">Membrane</keyword>